<evidence type="ECO:0000313" key="2">
    <source>
        <dbReference type="EMBL" id="MEQ2256885.1"/>
    </source>
</evidence>
<reference evidence="2 3" key="1">
    <citation type="submission" date="2021-06" db="EMBL/GenBank/DDBJ databases">
        <authorList>
            <person name="Palmer J.M."/>
        </authorList>
    </citation>
    <scope>NUCLEOTIDE SEQUENCE [LARGE SCALE GENOMIC DNA]</scope>
    <source>
        <strain evidence="3">if_2019</strain>
        <tissue evidence="2">Muscle</tissue>
    </source>
</reference>
<feature type="compositionally biased region" description="Polar residues" evidence="1">
    <location>
        <begin position="104"/>
        <end position="116"/>
    </location>
</feature>
<dbReference type="PANTHER" id="PTHR10865:SF24">
    <property type="entry name" value="MESODERM INDUCTION EARLY RESPONSE PROTEIN 1"/>
    <property type="match status" value="1"/>
</dbReference>
<feature type="compositionally biased region" description="Acidic residues" evidence="1">
    <location>
        <begin position="56"/>
        <end position="83"/>
    </location>
</feature>
<evidence type="ECO:0000256" key="1">
    <source>
        <dbReference type="SAM" id="MobiDB-lite"/>
    </source>
</evidence>
<sequence>MLVHDFDDERTLEEEEMLEATDETNSNEIEDLAREGEMPIHELLSLYGYGSRSPAEEEEEEEEDEEPEEEDDEEEDDQEDLDHDESSRSTGELKKNEGEDFKTSSEQGSDSQTTSDGRTRSVRSLGTAELIRPHKLKYFESNHDVEEESEEDEDYVPSEDWKK</sequence>
<dbReference type="PROSITE" id="PS00018">
    <property type="entry name" value="EF_HAND_1"/>
    <property type="match status" value="1"/>
</dbReference>
<evidence type="ECO:0000313" key="3">
    <source>
        <dbReference type="Proteomes" id="UP001482620"/>
    </source>
</evidence>
<dbReference type="EMBL" id="JAHRIQ010108235">
    <property type="protein sequence ID" value="MEQ2256885.1"/>
    <property type="molecule type" value="Genomic_DNA"/>
</dbReference>
<organism evidence="2 3">
    <name type="scientific">Ilyodon furcidens</name>
    <name type="common">goldbreast splitfin</name>
    <dbReference type="NCBI Taxonomy" id="33524"/>
    <lineage>
        <taxon>Eukaryota</taxon>
        <taxon>Metazoa</taxon>
        <taxon>Chordata</taxon>
        <taxon>Craniata</taxon>
        <taxon>Vertebrata</taxon>
        <taxon>Euteleostomi</taxon>
        <taxon>Actinopterygii</taxon>
        <taxon>Neopterygii</taxon>
        <taxon>Teleostei</taxon>
        <taxon>Neoteleostei</taxon>
        <taxon>Acanthomorphata</taxon>
        <taxon>Ovalentaria</taxon>
        <taxon>Atherinomorphae</taxon>
        <taxon>Cyprinodontiformes</taxon>
        <taxon>Goodeidae</taxon>
        <taxon>Ilyodon</taxon>
    </lineage>
</organism>
<dbReference type="InterPro" id="IPR040138">
    <property type="entry name" value="MIER/MTA"/>
</dbReference>
<comment type="caution">
    <text evidence="2">The sequence shown here is derived from an EMBL/GenBank/DDBJ whole genome shotgun (WGS) entry which is preliminary data.</text>
</comment>
<dbReference type="Proteomes" id="UP001482620">
    <property type="component" value="Unassembled WGS sequence"/>
</dbReference>
<protein>
    <submittedName>
        <fullName evidence="2">Mesoderm induction early response protein 1</fullName>
    </submittedName>
</protein>
<feature type="compositionally biased region" description="Acidic residues" evidence="1">
    <location>
        <begin position="10"/>
        <end position="22"/>
    </location>
</feature>
<feature type="compositionally biased region" description="Basic and acidic residues" evidence="1">
    <location>
        <begin position="84"/>
        <end position="103"/>
    </location>
</feature>
<dbReference type="PANTHER" id="PTHR10865">
    <property type="entry name" value="METASTASIS-ASSOCIATED PROTEIN AND MESODERM INDUCTION EARLY RESPONSE PROTEIN"/>
    <property type="match status" value="1"/>
</dbReference>
<dbReference type="InterPro" id="IPR018247">
    <property type="entry name" value="EF_Hand_1_Ca_BS"/>
</dbReference>
<feature type="compositionally biased region" description="Acidic residues" evidence="1">
    <location>
        <begin position="145"/>
        <end position="157"/>
    </location>
</feature>
<feature type="compositionally biased region" description="Basic and acidic residues" evidence="1">
    <location>
        <begin position="31"/>
        <end position="40"/>
    </location>
</feature>
<feature type="non-terminal residue" evidence="2">
    <location>
        <position position="163"/>
    </location>
</feature>
<name>A0ABV0VI24_9TELE</name>
<feature type="region of interest" description="Disordered" evidence="1">
    <location>
        <begin position="1"/>
        <end position="163"/>
    </location>
</feature>
<gene>
    <name evidence="2" type="primary">MIER1_2</name>
    <name evidence="2" type="ORF">ILYODFUR_028704</name>
</gene>
<accession>A0ABV0VI24</accession>
<proteinExistence type="predicted"/>
<keyword evidence="3" id="KW-1185">Reference proteome</keyword>